<reference evidence="2" key="1">
    <citation type="journal article" date="2019" name="Int. J. Syst. Evol. Microbiol.">
        <title>The Global Catalogue of Microorganisms (GCM) 10K type strain sequencing project: providing services to taxonomists for standard genome sequencing and annotation.</title>
        <authorList>
            <consortium name="The Broad Institute Genomics Platform"/>
            <consortium name="The Broad Institute Genome Sequencing Center for Infectious Disease"/>
            <person name="Wu L."/>
            <person name="Ma J."/>
        </authorList>
    </citation>
    <scope>NUCLEOTIDE SEQUENCE [LARGE SCALE GENOMIC DNA]</scope>
    <source>
        <strain evidence="2">CCM 8479</strain>
    </source>
</reference>
<proteinExistence type="predicted"/>
<evidence type="ECO:0000313" key="1">
    <source>
        <dbReference type="EMBL" id="MFC5227341.1"/>
    </source>
</evidence>
<keyword evidence="2" id="KW-1185">Reference proteome</keyword>
<protein>
    <submittedName>
        <fullName evidence="1">Uncharacterized protein</fullName>
    </submittedName>
</protein>
<sequence length="60" mass="6842">MRDVKEIWRRADESGQDALVLSLLQRLDRAGLVSITKGDDGWSRLIVPESPYERGDEVSR</sequence>
<evidence type="ECO:0000313" key="2">
    <source>
        <dbReference type="Proteomes" id="UP001596156"/>
    </source>
</evidence>
<gene>
    <name evidence="1" type="ORF">ACFPN6_22640</name>
</gene>
<dbReference type="EMBL" id="JBHSKL010000029">
    <property type="protein sequence ID" value="MFC5227341.1"/>
    <property type="molecule type" value="Genomic_DNA"/>
</dbReference>
<dbReference type="RefSeq" id="WP_344645870.1">
    <property type="nucleotide sequence ID" value="NZ_BAAASS010000021.1"/>
</dbReference>
<comment type="caution">
    <text evidence="1">The sequence shown here is derived from an EMBL/GenBank/DDBJ whole genome shotgun (WGS) entry which is preliminary data.</text>
</comment>
<dbReference type="Proteomes" id="UP001596156">
    <property type="component" value="Unassembled WGS sequence"/>
</dbReference>
<organism evidence="1 2">
    <name type="scientific">Streptomyces fimbriatus</name>
    <dbReference type="NCBI Taxonomy" id="68197"/>
    <lineage>
        <taxon>Bacteria</taxon>
        <taxon>Bacillati</taxon>
        <taxon>Actinomycetota</taxon>
        <taxon>Actinomycetes</taxon>
        <taxon>Kitasatosporales</taxon>
        <taxon>Streptomycetaceae</taxon>
        <taxon>Streptomyces</taxon>
    </lineage>
</organism>
<accession>A0ABW0DDH1</accession>
<name>A0ABW0DDH1_STRFI</name>